<proteinExistence type="predicted"/>
<dbReference type="PROSITE" id="PS50126">
    <property type="entry name" value="S1"/>
    <property type="match status" value="1"/>
</dbReference>
<feature type="domain" description="S1 motif" evidence="2">
    <location>
        <begin position="8"/>
        <end position="76"/>
    </location>
</feature>
<dbReference type="PANTHER" id="PTHR10724">
    <property type="entry name" value="30S RIBOSOMAL PROTEIN S1"/>
    <property type="match status" value="1"/>
</dbReference>
<name>A0ABS2G7H3_9FIRM</name>
<evidence type="ECO:0000313" key="3">
    <source>
        <dbReference type="EMBL" id="MBM6877431.1"/>
    </source>
</evidence>
<evidence type="ECO:0000313" key="4">
    <source>
        <dbReference type="Proteomes" id="UP000729290"/>
    </source>
</evidence>
<keyword evidence="4" id="KW-1185">Reference proteome</keyword>
<evidence type="ECO:0000259" key="2">
    <source>
        <dbReference type="PROSITE" id="PS50126"/>
    </source>
</evidence>
<dbReference type="CDD" id="cd05692">
    <property type="entry name" value="S1_RPS1_repeat_hs4"/>
    <property type="match status" value="1"/>
</dbReference>
<organism evidence="3 4">
    <name type="scientific">Anaerotignum lactatifermentans</name>
    <dbReference type="NCBI Taxonomy" id="160404"/>
    <lineage>
        <taxon>Bacteria</taxon>
        <taxon>Bacillati</taxon>
        <taxon>Bacillota</taxon>
        <taxon>Clostridia</taxon>
        <taxon>Lachnospirales</taxon>
        <taxon>Anaerotignaceae</taxon>
        <taxon>Anaerotignum</taxon>
    </lineage>
</organism>
<protein>
    <submittedName>
        <fullName evidence="3">S1 RNA-binding domain-containing protein</fullName>
    </submittedName>
</protein>
<dbReference type="Proteomes" id="UP000729290">
    <property type="component" value="Unassembled WGS sequence"/>
</dbReference>
<dbReference type="SMART" id="SM00316">
    <property type="entry name" value="S1"/>
    <property type="match status" value="1"/>
</dbReference>
<dbReference type="InterPro" id="IPR050437">
    <property type="entry name" value="Ribos_protein_bS1-like"/>
</dbReference>
<dbReference type="Pfam" id="PF00575">
    <property type="entry name" value="S1"/>
    <property type="match status" value="1"/>
</dbReference>
<dbReference type="SUPFAM" id="SSF50249">
    <property type="entry name" value="Nucleic acid-binding proteins"/>
    <property type="match status" value="1"/>
</dbReference>
<dbReference type="EMBL" id="JACSNV010000005">
    <property type="protein sequence ID" value="MBM6877431.1"/>
    <property type="molecule type" value="Genomic_DNA"/>
</dbReference>
<accession>A0ABS2G7H3</accession>
<feature type="compositionally biased region" description="Basic and acidic residues" evidence="1">
    <location>
        <begin position="78"/>
        <end position="92"/>
    </location>
</feature>
<dbReference type="InterPro" id="IPR003029">
    <property type="entry name" value="S1_domain"/>
</dbReference>
<dbReference type="RefSeq" id="WP_205133534.1">
    <property type="nucleotide sequence ID" value="NZ_JACSNT010000006.1"/>
</dbReference>
<evidence type="ECO:0000256" key="1">
    <source>
        <dbReference type="SAM" id="MobiDB-lite"/>
    </source>
</evidence>
<feature type="compositionally biased region" description="Basic and acidic residues" evidence="1">
    <location>
        <begin position="121"/>
        <end position="133"/>
    </location>
</feature>
<reference evidence="3 4" key="1">
    <citation type="journal article" date="2021" name="Sci. Rep.">
        <title>The distribution of antibiotic resistance genes in chicken gut microbiota commensals.</title>
        <authorList>
            <person name="Juricova H."/>
            <person name="Matiasovicova J."/>
            <person name="Kubasova T."/>
            <person name="Cejkova D."/>
            <person name="Rychlik I."/>
        </authorList>
    </citation>
    <scope>NUCLEOTIDE SEQUENCE [LARGE SCALE GENOMIC DNA]</scope>
    <source>
        <strain evidence="3 4">An431b</strain>
    </source>
</reference>
<sequence length="148" mass="16920">MSEKLEIGSIVEGKVLRIKPFGAIVSIGDQQGLVHISQVANSFVQDINDHLKVGDMVKVKVLSIDEENHKISLSIKEALPKPERPARGDKPFRQHKQAQEPKTNPAEEYFKPQTVNPNADFEEKMREWMKQSNERQTSLNKRANKRSY</sequence>
<comment type="caution">
    <text evidence="3">The sequence shown here is derived from an EMBL/GenBank/DDBJ whole genome shotgun (WGS) entry which is preliminary data.</text>
</comment>
<gene>
    <name evidence="3" type="ORF">H9X83_04585</name>
</gene>
<dbReference type="Gene3D" id="2.40.50.140">
    <property type="entry name" value="Nucleic acid-binding proteins"/>
    <property type="match status" value="1"/>
</dbReference>
<feature type="region of interest" description="Disordered" evidence="1">
    <location>
        <begin position="76"/>
        <end position="148"/>
    </location>
</feature>
<dbReference type="InterPro" id="IPR012340">
    <property type="entry name" value="NA-bd_OB-fold"/>
</dbReference>